<dbReference type="Pfam" id="PF13532">
    <property type="entry name" value="2OG-FeII_Oxy_2"/>
    <property type="match status" value="1"/>
</dbReference>
<comment type="caution">
    <text evidence="5">The sequence shown here is derived from an EMBL/GenBank/DDBJ whole genome shotgun (WGS) entry which is preliminary data.</text>
</comment>
<feature type="transmembrane region" description="Helical" evidence="3">
    <location>
        <begin position="597"/>
        <end position="620"/>
    </location>
</feature>
<feature type="transmembrane region" description="Helical" evidence="3">
    <location>
        <begin position="568"/>
        <end position="591"/>
    </location>
</feature>
<evidence type="ECO:0000313" key="6">
    <source>
        <dbReference type="Proteomes" id="UP000186817"/>
    </source>
</evidence>
<keyword evidence="3" id="KW-0472">Membrane</keyword>
<dbReference type="GO" id="GO:0022857">
    <property type="term" value="F:transmembrane transporter activity"/>
    <property type="evidence" value="ECO:0007669"/>
    <property type="project" value="InterPro"/>
</dbReference>
<dbReference type="GO" id="GO:0016491">
    <property type="term" value="F:oxidoreductase activity"/>
    <property type="evidence" value="ECO:0007669"/>
    <property type="project" value="TreeGrafter"/>
</dbReference>
<dbReference type="GO" id="GO:0070988">
    <property type="term" value="P:demethylation"/>
    <property type="evidence" value="ECO:0007669"/>
    <property type="project" value="InterPro"/>
</dbReference>
<evidence type="ECO:0000256" key="2">
    <source>
        <dbReference type="SAM" id="MobiDB-lite"/>
    </source>
</evidence>
<dbReference type="InterPro" id="IPR020846">
    <property type="entry name" value="MFS_dom"/>
</dbReference>
<dbReference type="InterPro" id="IPR032857">
    <property type="entry name" value="ALKBH4"/>
</dbReference>
<feature type="transmembrane region" description="Helical" evidence="3">
    <location>
        <begin position="427"/>
        <end position="449"/>
    </location>
</feature>
<dbReference type="PANTHER" id="PTHR12463:SF1">
    <property type="entry name" value="2-OXOGLUTARATE AND FE-DEPENDENT OXYGENASE FAMILY PROTEIN"/>
    <property type="match status" value="1"/>
</dbReference>
<feature type="transmembrane region" description="Helical" evidence="3">
    <location>
        <begin position="539"/>
        <end position="561"/>
    </location>
</feature>
<feature type="compositionally biased region" description="Polar residues" evidence="2">
    <location>
        <begin position="100"/>
        <end position="116"/>
    </location>
</feature>
<dbReference type="EMBL" id="LSRX01001098">
    <property type="protein sequence ID" value="OLP83710.1"/>
    <property type="molecule type" value="Genomic_DNA"/>
</dbReference>
<organism evidence="5 6">
    <name type="scientific">Symbiodinium microadriaticum</name>
    <name type="common">Dinoflagellate</name>
    <name type="synonym">Zooxanthella microadriatica</name>
    <dbReference type="NCBI Taxonomy" id="2951"/>
    <lineage>
        <taxon>Eukaryota</taxon>
        <taxon>Sar</taxon>
        <taxon>Alveolata</taxon>
        <taxon>Dinophyceae</taxon>
        <taxon>Suessiales</taxon>
        <taxon>Symbiodiniaceae</taxon>
        <taxon>Symbiodinium</taxon>
    </lineage>
</organism>
<comment type="subcellular location">
    <subcellularLocation>
        <location evidence="1">Membrane</location>
        <topology evidence="1">Multi-pass membrane protein</topology>
    </subcellularLocation>
</comment>
<evidence type="ECO:0000313" key="5">
    <source>
        <dbReference type="EMBL" id="OLP83710.1"/>
    </source>
</evidence>
<dbReference type="InterPro" id="IPR011701">
    <property type="entry name" value="MFS"/>
</dbReference>
<feature type="region of interest" description="Disordered" evidence="2">
    <location>
        <begin position="88"/>
        <end position="128"/>
    </location>
</feature>
<dbReference type="PANTHER" id="PTHR12463">
    <property type="entry name" value="OXYGENASE-RELATED"/>
    <property type="match status" value="1"/>
</dbReference>
<dbReference type="InterPro" id="IPR036259">
    <property type="entry name" value="MFS_trans_sf"/>
</dbReference>
<dbReference type="GO" id="GO:0016020">
    <property type="term" value="C:membrane"/>
    <property type="evidence" value="ECO:0007669"/>
    <property type="project" value="UniProtKB-SubCell"/>
</dbReference>
<evidence type="ECO:0000256" key="3">
    <source>
        <dbReference type="SAM" id="Phobius"/>
    </source>
</evidence>
<dbReference type="SUPFAM" id="SSF51197">
    <property type="entry name" value="Clavaminate synthase-like"/>
    <property type="match status" value="1"/>
</dbReference>
<dbReference type="Pfam" id="PF07690">
    <property type="entry name" value="MFS_1"/>
    <property type="match status" value="1"/>
</dbReference>
<proteinExistence type="predicted"/>
<dbReference type="InterPro" id="IPR037151">
    <property type="entry name" value="AlkB-like_sf"/>
</dbReference>
<accession>A0A1Q9CLB8</accession>
<keyword evidence="3" id="KW-0812">Transmembrane</keyword>
<protein>
    <submittedName>
        <fullName evidence="5">Putative inorganic phosphate transporter 1-3</fullName>
    </submittedName>
</protein>
<feature type="transmembrane region" description="Helical" evidence="3">
    <location>
        <begin position="394"/>
        <end position="415"/>
    </location>
</feature>
<feature type="transmembrane region" description="Helical" evidence="3">
    <location>
        <begin position="336"/>
        <end position="354"/>
    </location>
</feature>
<name>A0A1Q9CLB8_SYMMI</name>
<feature type="transmembrane region" description="Helical" evidence="3">
    <location>
        <begin position="1071"/>
        <end position="1090"/>
    </location>
</feature>
<dbReference type="GO" id="GO:0032451">
    <property type="term" value="F:demethylase activity"/>
    <property type="evidence" value="ECO:0007669"/>
    <property type="project" value="TreeGrafter"/>
</dbReference>
<feature type="transmembrane region" description="Helical" evidence="3">
    <location>
        <begin position="455"/>
        <end position="476"/>
    </location>
</feature>
<feature type="transmembrane region" description="Helical" evidence="3">
    <location>
        <begin position="500"/>
        <end position="519"/>
    </location>
</feature>
<dbReference type="PROSITE" id="PS50850">
    <property type="entry name" value="MFS"/>
    <property type="match status" value="1"/>
</dbReference>
<feature type="domain" description="Major facilitator superfamily (MFS) profile" evidence="4">
    <location>
        <begin position="285"/>
        <end position="725"/>
    </location>
</feature>
<dbReference type="Proteomes" id="UP000186817">
    <property type="component" value="Unassembled WGS sequence"/>
</dbReference>
<gene>
    <name evidence="5" type="primary">PHT1-3</name>
    <name evidence="5" type="ORF">AK812_SmicGene35507</name>
</gene>
<reference evidence="5 6" key="1">
    <citation type="submission" date="2016-02" db="EMBL/GenBank/DDBJ databases">
        <title>Genome analysis of coral dinoflagellate symbionts highlights evolutionary adaptations to a symbiotic lifestyle.</title>
        <authorList>
            <person name="Aranda M."/>
            <person name="Li Y."/>
            <person name="Liew Y.J."/>
            <person name="Baumgarten S."/>
            <person name="Simakov O."/>
            <person name="Wilson M."/>
            <person name="Piel J."/>
            <person name="Ashoor H."/>
            <person name="Bougouffa S."/>
            <person name="Bajic V.B."/>
            <person name="Ryu T."/>
            <person name="Ravasi T."/>
            <person name="Bayer T."/>
            <person name="Micklem G."/>
            <person name="Kim H."/>
            <person name="Bhak J."/>
            <person name="Lajeunesse T.C."/>
            <person name="Voolstra C.R."/>
        </authorList>
    </citation>
    <scope>NUCLEOTIDE SEQUENCE [LARGE SCALE GENOMIC DNA]</scope>
    <source>
        <strain evidence="5 6">CCMP2467</strain>
    </source>
</reference>
<dbReference type="InterPro" id="IPR027450">
    <property type="entry name" value="AlkB-like"/>
</dbReference>
<dbReference type="Gene3D" id="1.20.1250.20">
    <property type="entry name" value="MFS general substrate transporter like domains"/>
    <property type="match status" value="1"/>
</dbReference>
<dbReference type="SUPFAM" id="SSF103473">
    <property type="entry name" value="MFS general substrate transporter"/>
    <property type="match status" value="1"/>
</dbReference>
<keyword evidence="6" id="KW-1185">Reference proteome</keyword>
<dbReference type="OrthoDB" id="433512at2759"/>
<dbReference type="Gene3D" id="2.60.120.590">
    <property type="entry name" value="Alpha-ketoglutarate-dependent dioxygenase AlkB-like"/>
    <property type="match status" value="1"/>
</dbReference>
<keyword evidence="3" id="KW-1133">Transmembrane helix</keyword>
<evidence type="ECO:0000256" key="1">
    <source>
        <dbReference type="ARBA" id="ARBA00004141"/>
    </source>
</evidence>
<sequence>MQTYRKDRFQCFCRDEQLRLYPLQTTLTGAYNMAISVSIYLATLSPSGASGRVTHLLGVNEMQEAQPANARPHADTVLSGLGPVPDDVSCDDSEEAGMQSPCQSAHSCHSGNQKSPRASDYPLRPEPPAAFRQFEPEEELRALMSFLWQWPLPESGKGLSRSHCCQTHQTLDRARDALRYLQKLDCQDVPACLGWQCPACKLKGTESDRRRFDEESWCCGGGASLQSAGLMLSAGWLQVSSRCLTEGESLRTIPCRLARRPLRQMANWYGSTEPVGKAQQSGWWRAFASGCSNFSIQYNYQCASIALAVMSTHNDLYVQDPLAADYPRPPWVSRSLLALVFVGSMAGMMCFGYLGDLLGHRRALQGTKGLVVLGALLCSMLPEDSGDEFWHRLAIGRFLVGVGLGGAYPLSAACAGASGTSSEVGQAFFWQTPGGVAPYLVTLLLLHVLPGATSWQFRLVLGLGALPAFLALAASWREESAPPVHAGGDLRQALQSHQRTLVGTAGTWFLFDVAAYGTVIFTPRILNHVFGESQSLTQLALHSVMMLSFAIPATFLAVAVLPRVGARTLNALGLAMISVCFAVFAAVSAVFPDAHKVLFAVLCALYFGLNFGPSVATFVLPVELAPPELRSTFHGLSAAAGKSGALVGALLFPLLDETYGVLAWLDSIWKECRPPLQNSWRCVHTRNSRHWHPWSSSAWPYSMAAQASAPSTSATSAVKVISKTWARDSHDLFDFEAHQLHTQTFSVPKSTVCMRNGTEVQMVGERDAPPAGGDPLLRLVQRDGTFWDILARRPRGPRLSSFLGRSETSFDALTIDTAVLPSEKMLDIRKACKLNVADPLDPAGPAKIFRDNLETGVQCAEKIGSNLFTGSLGESSSTKFKGELPVELGGQVREDVEAIQDTCHDFASLLLHRLSRKENKSLSKVDAVRVLKSFGRCLESMGQGTTLLGCQTGGAEGEDEATCEKEVDKVQPSSNSKKLWLVVRDLVSSSHRLQEGDVIKLGRFKFRVRQLVASTYGGMQPELRQACSLLQQSIAMLRGRAPVLAALAAVWTSSSSRCEGYHAGYRAGLQVWLALLVLLAAFCFVAFKLWSFKRRDQGDVEMHMLNSSEEVLMEEGSPPRKAEDLVGLKPVEIWIHACNCFFLHKVGPFDHASVPEWHHLAEAVFSAWQDWPHLQTRPSLRARVTSARASDRWRRICRKLQEMKLSHASRITPRICTAFVCVGVAELGCPISKLAALMVRDEAADFALCSWLEKRAYATAEDFGAKPSMEVDPTKGCQVIRKDSDDASEVNGWLQHLDEVFRVDLVQAKAFWAWANSLAPDLRLRACMREFPAKGGLQGARLFDPMKERKHEVSTWAAPHTVFGSRLRGPKQLPVGLRYWPNFITEAEEAELIQAVDGSGAAWLRKIRRAQQFFGLVYYQTSQSVPELQPTAQSSAKQQRGRDLEELPSWLIPRLRSSGLFSEPGRGINQVQANEYLEDSGIGAHVEDPAAGETLVTLSLLRPVQLTLQRAEEGRPVHRDKRDPEDCIKVLLEPRSLFLLEGESRHDFTHAIRQSRRVPLRDGSVVIRDGSFRRVSLTFRGIVEDKRSSTRSDMPTGYETYVVPKEILRSQSAR</sequence>
<evidence type="ECO:0000259" key="4">
    <source>
        <dbReference type="PROSITE" id="PS50850"/>
    </source>
</evidence>